<name>A0A2N0PNE3_9GLOM</name>
<feature type="compositionally biased region" description="Basic and acidic residues" evidence="1">
    <location>
        <begin position="166"/>
        <end position="175"/>
    </location>
</feature>
<accession>A0A2N0PNE3</accession>
<evidence type="ECO:0000313" key="3">
    <source>
        <dbReference type="Proteomes" id="UP000232722"/>
    </source>
</evidence>
<feature type="compositionally biased region" description="Basic and acidic residues" evidence="1">
    <location>
        <begin position="225"/>
        <end position="246"/>
    </location>
</feature>
<feature type="compositionally biased region" description="Polar residues" evidence="1">
    <location>
        <begin position="210"/>
        <end position="220"/>
    </location>
</feature>
<dbReference type="VEuPathDB" id="FungiDB:FUN_005246"/>
<sequence length="308" mass="35805">MRYFKEILHLKKSVVKEENRKKIRKFQKIEKIVDTKGFVKKYSDIEKLKSSDDVKESSSNDGDKHIKKIYINYWLENEYPLCNKITLTKEAVEYDKEFEGTVCKSYFKREERNDSKTKSRIEKIQKICKIKNKNELEGVIKEILDEYLRKQTKIEENDGEEDNTDDSEKIGEILSSREYEMWDKNDVKDIDEDELENKIENIINTESFNLSQDSDSNNLLNIKDSNNEKDSNSESEKSDFNNESENRNTGNIAGGTISLPLFYEKEEKDVSDWVGQFKVAFTAIGKAPEANCTRQVVYAVTCLRGAAA</sequence>
<dbReference type="EMBL" id="LLXJ01000552">
    <property type="protein sequence ID" value="PKC08342.1"/>
    <property type="molecule type" value="Genomic_DNA"/>
</dbReference>
<dbReference type="VEuPathDB" id="FungiDB:RhiirA1_476297"/>
<proteinExistence type="predicted"/>
<protein>
    <submittedName>
        <fullName evidence="2">Uncharacterized protein</fullName>
    </submittedName>
</protein>
<organism evidence="2 3">
    <name type="scientific">Rhizophagus irregularis</name>
    <dbReference type="NCBI Taxonomy" id="588596"/>
    <lineage>
        <taxon>Eukaryota</taxon>
        <taxon>Fungi</taxon>
        <taxon>Fungi incertae sedis</taxon>
        <taxon>Mucoromycota</taxon>
        <taxon>Glomeromycotina</taxon>
        <taxon>Glomeromycetes</taxon>
        <taxon>Glomerales</taxon>
        <taxon>Glomeraceae</taxon>
        <taxon>Rhizophagus</taxon>
    </lineage>
</organism>
<reference evidence="2 3" key="1">
    <citation type="submission" date="2016-04" db="EMBL/GenBank/DDBJ databases">
        <title>Genome analyses suggest a sexual origin of heterokaryosis in a supposedly ancient asexual fungus.</title>
        <authorList>
            <person name="Ropars J."/>
            <person name="Sedzielewska K."/>
            <person name="Noel J."/>
            <person name="Charron P."/>
            <person name="Farinelli L."/>
            <person name="Marton T."/>
            <person name="Kruger M."/>
            <person name="Pelin A."/>
            <person name="Brachmann A."/>
            <person name="Corradi N."/>
        </authorList>
    </citation>
    <scope>NUCLEOTIDE SEQUENCE [LARGE SCALE GENOMIC DNA]</scope>
    <source>
        <strain evidence="2 3">A5</strain>
    </source>
</reference>
<gene>
    <name evidence="2" type="ORF">RhiirA5_417024</name>
</gene>
<dbReference type="Proteomes" id="UP000232722">
    <property type="component" value="Unassembled WGS sequence"/>
</dbReference>
<comment type="caution">
    <text evidence="2">The sequence shown here is derived from an EMBL/GenBank/DDBJ whole genome shotgun (WGS) entry which is preliminary data.</text>
</comment>
<feature type="region of interest" description="Disordered" evidence="1">
    <location>
        <begin position="210"/>
        <end position="252"/>
    </location>
</feature>
<evidence type="ECO:0000313" key="2">
    <source>
        <dbReference type="EMBL" id="PKC08342.1"/>
    </source>
</evidence>
<feature type="region of interest" description="Disordered" evidence="1">
    <location>
        <begin position="155"/>
        <end position="175"/>
    </location>
</feature>
<dbReference type="AlphaFoldDB" id="A0A2N0PNE3"/>
<reference evidence="2 3" key="2">
    <citation type="submission" date="2017-09" db="EMBL/GenBank/DDBJ databases">
        <title>Extensive intraspecific genome diversity in a model arbuscular mycorrhizal fungus.</title>
        <authorList>
            <person name="Chen E.C."/>
            <person name="Morin E."/>
            <person name="Beaudet D."/>
            <person name="Noel J."/>
            <person name="Ndikumana S."/>
            <person name="Charron P."/>
            <person name="St-Onge C."/>
            <person name="Giorgi J."/>
            <person name="Grigoriev I.V."/>
            <person name="Roux C."/>
            <person name="Martin F.M."/>
            <person name="Corradi N."/>
        </authorList>
    </citation>
    <scope>NUCLEOTIDE SEQUENCE [LARGE SCALE GENOMIC DNA]</scope>
    <source>
        <strain evidence="2 3">A5</strain>
    </source>
</reference>
<evidence type="ECO:0000256" key="1">
    <source>
        <dbReference type="SAM" id="MobiDB-lite"/>
    </source>
</evidence>